<dbReference type="EC" id="2.7.1.49" evidence="4"/>
<dbReference type="InterPro" id="IPR029056">
    <property type="entry name" value="Ribokinase-like"/>
</dbReference>
<organism evidence="4 5">
    <name type="scientific">Chloracidobacterium sp. N</name>
    <dbReference type="NCBI Taxonomy" id="2821540"/>
    <lineage>
        <taxon>Bacteria</taxon>
        <taxon>Pseudomonadati</taxon>
        <taxon>Acidobacteriota</taxon>
        <taxon>Terriglobia</taxon>
        <taxon>Terriglobales</taxon>
        <taxon>Acidobacteriaceae</taxon>
        <taxon>Chloracidobacterium</taxon>
        <taxon>Chloracidobacterium aggregatum</taxon>
    </lineage>
</organism>
<dbReference type="Proteomes" id="UP000677668">
    <property type="component" value="Chromosome 1"/>
</dbReference>
<gene>
    <name evidence="4" type="ORF">J8C05_10355</name>
</gene>
<dbReference type="InterPro" id="IPR002173">
    <property type="entry name" value="Carboh/pur_kinase_PfkB_CS"/>
</dbReference>
<accession>A0ABX8AZD7</accession>
<evidence type="ECO:0000313" key="4">
    <source>
        <dbReference type="EMBL" id="QUV93755.1"/>
    </source>
</evidence>
<dbReference type="Gene3D" id="3.40.1190.20">
    <property type="match status" value="1"/>
</dbReference>
<reference evidence="4 5" key="1">
    <citation type="submission" date="2021-03" db="EMBL/GenBank/DDBJ databases">
        <title>Genomic and phenotypic characterization of Chloracidobacterium isolates provides evidence for multiple species.</title>
        <authorList>
            <person name="Saini M.K."/>
            <person name="Costas A.M.G."/>
            <person name="Tank M."/>
            <person name="Bryant D.A."/>
        </authorList>
    </citation>
    <scope>NUCLEOTIDE SEQUENCE [LARGE SCALE GENOMIC DNA]</scope>
    <source>
        <strain evidence="4 5">N</strain>
    </source>
</reference>
<feature type="domain" description="Carbohydrate kinase PfkB" evidence="3">
    <location>
        <begin position="20"/>
        <end position="319"/>
    </location>
</feature>
<dbReference type="EMBL" id="CP072642">
    <property type="protein sequence ID" value="QUV93755.1"/>
    <property type="molecule type" value="Genomic_DNA"/>
</dbReference>
<dbReference type="InterPro" id="IPR011611">
    <property type="entry name" value="PfkB_dom"/>
</dbReference>
<keyword evidence="2 4" id="KW-0418">Kinase</keyword>
<dbReference type="PANTHER" id="PTHR46969:SF1">
    <property type="entry name" value="BIFUNCTIONAL PROTEIN HLDE"/>
    <property type="match status" value="1"/>
</dbReference>
<dbReference type="PANTHER" id="PTHR46969">
    <property type="entry name" value="BIFUNCTIONAL PROTEIN HLDE"/>
    <property type="match status" value="1"/>
</dbReference>
<dbReference type="PROSITE" id="PS00584">
    <property type="entry name" value="PFKB_KINASES_2"/>
    <property type="match status" value="1"/>
</dbReference>
<evidence type="ECO:0000256" key="1">
    <source>
        <dbReference type="ARBA" id="ARBA00022679"/>
    </source>
</evidence>
<dbReference type="RefSeq" id="WP_211422105.1">
    <property type="nucleotide sequence ID" value="NZ_CP072642.1"/>
</dbReference>
<keyword evidence="5" id="KW-1185">Reference proteome</keyword>
<keyword evidence="1 4" id="KW-0808">Transferase</keyword>
<evidence type="ECO:0000256" key="2">
    <source>
        <dbReference type="ARBA" id="ARBA00022777"/>
    </source>
</evidence>
<evidence type="ECO:0000259" key="3">
    <source>
        <dbReference type="Pfam" id="PF00294"/>
    </source>
</evidence>
<dbReference type="SUPFAM" id="SSF53613">
    <property type="entry name" value="Ribokinase-like"/>
    <property type="match status" value="1"/>
</dbReference>
<protein>
    <submittedName>
        <fullName evidence="4">Bifunctional hydroxymethylpyrimidine kinase/phosphomethylpyrimidine kinase</fullName>
        <ecNumber evidence="4">2.7.1.49</ecNumber>
        <ecNumber evidence="4">2.7.4.7</ecNumber>
    </submittedName>
</protein>
<dbReference type="GO" id="GO:0008902">
    <property type="term" value="F:hydroxymethylpyrimidine kinase activity"/>
    <property type="evidence" value="ECO:0007669"/>
    <property type="project" value="UniProtKB-EC"/>
</dbReference>
<name>A0ABX8AZD7_9BACT</name>
<dbReference type="GO" id="GO:0008972">
    <property type="term" value="F:phosphomethylpyrimidine kinase activity"/>
    <property type="evidence" value="ECO:0007669"/>
    <property type="project" value="UniProtKB-EC"/>
</dbReference>
<proteinExistence type="predicted"/>
<sequence>MPLSASLRFILSRFPAQHLLVIGDAIADEFIHGTIARVSREAPVLILRHEFTEIIPGGAANAAANAAALGIPTTWIGVIGRDRSGRRVLTDLRRRGIGTTPAVVLPGRPTPTKSRVLAGLPNAARQQVIRLDREETSPLPPGVVETLTARVRAALPTATGVVLSDYGYGSTPPEVIALLRAWHKATRLPVVADSRHRLADFHSLTAATPNQEEAERLAGATFHDLDAASYHAERLRAQLALDALLLTRGADGMTLARCGAAPLSIPVHGSRTPVDVTGAGDTVLVAFTAALAAGADWETAMHLANIAAGIVVMKRGTATVSAAEIETALSNEDLP</sequence>
<dbReference type="Pfam" id="PF00294">
    <property type="entry name" value="PfkB"/>
    <property type="match status" value="1"/>
</dbReference>
<dbReference type="EC" id="2.7.4.7" evidence="4"/>
<evidence type="ECO:0000313" key="5">
    <source>
        <dbReference type="Proteomes" id="UP000677668"/>
    </source>
</evidence>